<dbReference type="FunFam" id="3.30.830.10:FF:000012">
    <property type="entry name" value="Protease 3"/>
    <property type="match status" value="1"/>
</dbReference>
<evidence type="ECO:0000256" key="5">
    <source>
        <dbReference type="ARBA" id="ARBA00017565"/>
    </source>
</evidence>
<evidence type="ECO:0000256" key="3">
    <source>
        <dbReference type="ARBA" id="ARBA00007261"/>
    </source>
</evidence>
<protein>
    <recommendedName>
        <fullName evidence="5">Protease 3</fullName>
        <ecNumber evidence="4">3.4.24.55</ecNumber>
    </recommendedName>
    <alternativeName>
        <fullName evidence="13">Pitrilysin</fullName>
    </alternativeName>
    <alternativeName>
        <fullName evidence="12">Protease III</fullName>
    </alternativeName>
    <alternativeName>
        <fullName evidence="11">Protease pi</fullName>
    </alternativeName>
</protein>
<keyword evidence="10" id="KW-0482">Metalloprotease</keyword>
<sequence>MEMLMRKSCIWLSALLLCFWFPISQAADGWQPLPETIRKSENDVRQYQAIRLDNGMTVLLVSDTQATRSLAALALPVGSLDNPPQQPGLAHYLEHMLLMGSKRYPQADGLAEFLKMHGGSHNASTASYRTAFYLEVENDALQPAVDRLADAIAEPLLDPVNADRERHAVNAELTMARARDGLRMEQVEAETINPAHPGSRFAGGNLETLSDKPGSKLHDELVNFYQRYYSANLMKGVIYGKLPLPDLAAIAASTFGRIANRQASVPPITAPVVTDAQRGLFIHYVPAQPRKQLKIEFRIDNNSPAFRSKTDTYISYLIGNRSQNTLSDWLQKQGLAESVRASSDPMSERDSGVFNISVDLTDKGLAQQDNVIAGVFGYLEKLRAEGIQPRYFDEISRVLGIDFRYPSLTRDMSYVEWLADTMLRLPVEYTLEGPYLADRFDPEAIKARLSAMTPQNARIWVISPEQPHNKEAYFVGAPYQVDKIGDARITLWQKAAQSLALSLPAPNPYIPDSFSLIAADAAITHPKKVVDQPGLRVFYMPSRYFASEPKADITLMLRNRMANDSARHQVLFALNDYLAGVALDALSYQASVGGISFSTGSDDGLMMTASGYTQHLPELLLTLVEQYANFSSTEEQLEQAKSWYAEQLDAAEKAKAYEQAMFPIKGLSNVPYSERSERRNLLKDITLQELMQYRKALLQQAAPEMLVVGNLEQDKVVSLSHSLRERLGCGGTEWWRGQSVSISQSQRATLQRSAGSTDSALAAVYIPAGYGEVQSAAYSKLLGQIIHPWFFNQLRTDEQLGYAVFATPVSVDRQWGIGFLLQSNSQQPAYLYQRYQDFFGKAEQRLNAMNAETFAQNKQGLINALSQPPQTLDEEAARLRGDLERENFAFDTRQQLIGQLASISSTQLSDFFRQALHPQGLAILSQVSGSASGQADYARPSEWQSYASTSALQRTLTLKPVEQKVEQKQTETQ</sequence>
<feature type="domain" description="Peptidase M16 C-terminal" evidence="17">
    <location>
        <begin position="218"/>
        <end position="397"/>
    </location>
</feature>
<dbReference type="Proteomes" id="UP000006859">
    <property type="component" value="Chromosome"/>
</dbReference>
<dbReference type="InterPro" id="IPR032632">
    <property type="entry name" value="Peptidase_M16_M"/>
</dbReference>
<evidence type="ECO:0000256" key="15">
    <source>
        <dbReference type="SAM" id="SignalP"/>
    </source>
</evidence>
<dbReference type="Pfam" id="PF05193">
    <property type="entry name" value="Peptidase_M16_C"/>
    <property type="match status" value="1"/>
</dbReference>
<evidence type="ECO:0000313" key="20">
    <source>
        <dbReference type="EMBL" id="ADM97255.1"/>
    </source>
</evidence>
<dbReference type="GO" id="GO:0004222">
    <property type="term" value="F:metalloendopeptidase activity"/>
    <property type="evidence" value="ECO:0007669"/>
    <property type="project" value="UniProtKB-EC"/>
</dbReference>
<evidence type="ECO:0000313" key="21">
    <source>
        <dbReference type="Proteomes" id="UP000006859"/>
    </source>
</evidence>
<feature type="domain" description="Peptidase M16 N-terminal" evidence="16">
    <location>
        <begin position="58"/>
        <end position="194"/>
    </location>
</feature>
<evidence type="ECO:0000256" key="4">
    <source>
        <dbReference type="ARBA" id="ARBA00012449"/>
    </source>
</evidence>
<accession>E0SBV7</accession>
<dbReference type="InterPro" id="IPR001431">
    <property type="entry name" value="Pept_M16_Zn_BS"/>
</dbReference>
<evidence type="ECO:0000256" key="1">
    <source>
        <dbReference type="ARBA" id="ARBA00001947"/>
    </source>
</evidence>
<evidence type="ECO:0000256" key="14">
    <source>
        <dbReference type="RuleBase" id="RU004447"/>
    </source>
</evidence>
<name>E0SBV7_DICD3</name>
<evidence type="ECO:0000256" key="7">
    <source>
        <dbReference type="ARBA" id="ARBA00022723"/>
    </source>
</evidence>
<dbReference type="Pfam" id="PF22456">
    <property type="entry name" value="PqqF-like_C_4"/>
    <property type="match status" value="1"/>
</dbReference>
<dbReference type="Pfam" id="PF16187">
    <property type="entry name" value="Peptidase_M16_M"/>
    <property type="match status" value="1"/>
</dbReference>
<dbReference type="AlphaFoldDB" id="E0SBV7"/>
<evidence type="ECO:0000256" key="2">
    <source>
        <dbReference type="ARBA" id="ARBA00002184"/>
    </source>
</evidence>
<comment type="similarity">
    <text evidence="3 14">Belongs to the peptidase M16 family.</text>
</comment>
<evidence type="ECO:0000256" key="9">
    <source>
        <dbReference type="ARBA" id="ARBA00022833"/>
    </source>
</evidence>
<evidence type="ECO:0000256" key="12">
    <source>
        <dbReference type="ARBA" id="ARBA00031184"/>
    </source>
</evidence>
<dbReference type="EC" id="3.4.24.55" evidence="4"/>
<evidence type="ECO:0000259" key="19">
    <source>
        <dbReference type="Pfam" id="PF22456"/>
    </source>
</evidence>
<comment type="function">
    <text evidence="2">Endopeptidase that degrades small peptides of less than 7 kDa, such as glucagon and insulin.</text>
</comment>
<evidence type="ECO:0000256" key="6">
    <source>
        <dbReference type="ARBA" id="ARBA00022670"/>
    </source>
</evidence>
<dbReference type="InterPro" id="IPR054734">
    <property type="entry name" value="PqqF-like_C_4"/>
</dbReference>
<feature type="domain" description="Coenzyme PQQ synthesis protein F-like C-terminal lobe" evidence="19">
    <location>
        <begin position="781"/>
        <end position="879"/>
    </location>
</feature>
<dbReference type="Pfam" id="PF00675">
    <property type="entry name" value="Peptidase_M16"/>
    <property type="match status" value="1"/>
</dbReference>
<organism evidence="20 21">
    <name type="scientific">Dickeya dadantii (strain 3937)</name>
    <name type="common">Erwinia chrysanthemi (strain 3937)</name>
    <dbReference type="NCBI Taxonomy" id="198628"/>
    <lineage>
        <taxon>Bacteria</taxon>
        <taxon>Pseudomonadati</taxon>
        <taxon>Pseudomonadota</taxon>
        <taxon>Gammaproteobacteria</taxon>
        <taxon>Enterobacterales</taxon>
        <taxon>Pectobacteriaceae</taxon>
        <taxon>Dickeya</taxon>
    </lineage>
</organism>
<evidence type="ECO:0000256" key="11">
    <source>
        <dbReference type="ARBA" id="ARBA00029597"/>
    </source>
</evidence>
<dbReference type="InterPro" id="IPR050626">
    <property type="entry name" value="Peptidase_M16"/>
</dbReference>
<dbReference type="InterPro" id="IPR007863">
    <property type="entry name" value="Peptidase_M16_C"/>
</dbReference>
<dbReference type="NCBIfam" id="NF011681">
    <property type="entry name" value="PRK15101.1"/>
    <property type="match status" value="1"/>
</dbReference>
<dbReference type="MEROPS" id="M16.001"/>
<dbReference type="GO" id="GO:0006508">
    <property type="term" value="P:proteolysis"/>
    <property type="evidence" value="ECO:0007669"/>
    <property type="project" value="UniProtKB-KW"/>
</dbReference>
<dbReference type="STRING" id="198628.Dda3937_00856"/>
<dbReference type="eggNOG" id="COG1025">
    <property type="taxonomic scope" value="Bacteria"/>
</dbReference>
<gene>
    <name evidence="20" type="primary">ptr</name>
    <name evidence="20" type="ordered locus">Dda3937_00856</name>
</gene>
<feature type="chain" id="PRO_5003140149" description="Protease 3" evidence="15">
    <location>
        <begin position="27"/>
        <end position="973"/>
    </location>
</feature>
<evidence type="ECO:0000256" key="10">
    <source>
        <dbReference type="ARBA" id="ARBA00023049"/>
    </source>
</evidence>
<comment type="cofactor">
    <cofactor evidence="1">
        <name>Zn(2+)</name>
        <dbReference type="ChEBI" id="CHEBI:29105"/>
    </cofactor>
</comment>
<evidence type="ECO:0000259" key="17">
    <source>
        <dbReference type="Pfam" id="PF05193"/>
    </source>
</evidence>
<feature type="domain" description="Peptidase M16 middle/third" evidence="18">
    <location>
        <begin position="403"/>
        <end position="670"/>
    </location>
</feature>
<keyword evidence="6 20" id="KW-0645">Protease</keyword>
<dbReference type="KEGG" id="ddd:Dda3937_00856"/>
<evidence type="ECO:0000256" key="13">
    <source>
        <dbReference type="ARBA" id="ARBA00033450"/>
    </source>
</evidence>
<reference evidence="20 21" key="1">
    <citation type="journal article" date="2011" name="J. Bacteriol.">
        <title>Genome sequence of the plant-pathogenic bacterium Dickeya dadantii 3937.</title>
        <authorList>
            <person name="Glasner J.D."/>
            <person name="Yang C.H."/>
            <person name="Reverchon S."/>
            <person name="Hugouvieux-Cotte-Pattat N."/>
            <person name="Condemine G."/>
            <person name="Bohin J.P."/>
            <person name="Van Gijsegem F."/>
            <person name="Yang S."/>
            <person name="Franza T."/>
            <person name="Expert D."/>
            <person name="Plunkett G. III"/>
            <person name="San Francisco M.J."/>
            <person name="Charkowski A.O."/>
            <person name="Py B."/>
            <person name="Bell K."/>
            <person name="Rauscher L."/>
            <person name="Rodriguez-Palenzuela P."/>
            <person name="Toussaint A."/>
            <person name="Holeva M.C."/>
            <person name="He S.Y."/>
            <person name="Douet V."/>
            <person name="Boccara M."/>
            <person name="Blanco C."/>
            <person name="Toth I."/>
            <person name="Anderson B.D."/>
            <person name="Biehl B.S."/>
            <person name="Mau B."/>
            <person name="Flynn S.M."/>
            <person name="Barras F."/>
            <person name="Lindeberg M."/>
            <person name="Birch P.R."/>
            <person name="Tsuyumu S."/>
            <person name="Shi X."/>
            <person name="Hibbing M."/>
            <person name="Yap M.N."/>
            <person name="Carpentier M."/>
            <person name="Dassa E."/>
            <person name="Umehara M."/>
            <person name="Kim J.F."/>
            <person name="Rusch M."/>
            <person name="Soni P."/>
            <person name="Mayhew G.F."/>
            <person name="Fouts D.E."/>
            <person name="Gill S.R."/>
            <person name="Blattner F.R."/>
            <person name="Keen N.T."/>
            <person name="Perna N.T."/>
        </authorList>
    </citation>
    <scope>NUCLEOTIDE SEQUENCE [LARGE SCALE GENOMIC DNA]</scope>
    <source>
        <strain evidence="20 21">3937</strain>
    </source>
</reference>
<dbReference type="InterPro" id="IPR011249">
    <property type="entry name" value="Metalloenz_LuxS/M16"/>
</dbReference>
<evidence type="ECO:0000256" key="8">
    <source>
        <dbReference type="ARBA" id="ARBA00022801"/>
    </source>
</evidence>
<dbReference type="PROSITE" id="PS00143">
    <property type="entry name" value="INSULINASE"/>
    <property type="match status" value="1"/>
</dbReference>
<dbReference type="InterPro" id="IPR011765">
    <property type="entry name" value="Pept_M16_N"/>
</dbReference>
<keyword evidence="9" id="KW-0862">Zinc</keyword>
<evidence type="ECO:0000259" key="16">
    <source>
        <dbReference type="Pfam" id="PF00675"/>
    </source>
</evidence>
<keyword evidence="21" id="KW-1185">Reference proteome</keyword>
<evidence type="ECO:0000259" key="18">
    <source>
        <dbReference type="Pfam" id="PF16187"/>
    </source>
</evidence>
<dbReference type="Gene3D" id="3.30.830.10">
    <property type="entry name" value="Metalloenzyme, LuxS/M16 peptidase-like"/>
    <property type="match status" value="4"/>
</dbReference>
<dbReference type="PANTHER" id="PTHR43690">
    <property type="entry name" value="NARDILYSIN"/>
    <property type="match status" value="1"/>
</dbReference>
<keyword evidence="15" id="KW-0732">Signal</keyword>
<feature type="signal peptide" evidence="15">
    <location>
        <begin position="1"/>
        <end position="26"/>
    </location>
</feature>
<dbReference type="PANTHER" id="PTHR43690:SF18">
    <property type="entry name" value="INSULIN-DEGRADING ENZYME-RELATED"/>
    <property type="match status" value="1"/>
</dbReference>
<dbReference type="GO" id="GO:0046872">
    <property type="term" value="F:metal ion binding"/>
    <property type="evidence" value="ECO:0007669"/>
    <property type="project" value="UniProtKB-KW"/>
</dbReference>
<keyword evidence="8 20" id="KW-0378">Hydrolase</keyword>
<dbReference type="HOGENOM" id="CLU_004639_1_3_6"/>
<proteinExistence type="inferred from homology"/>
<keyword evidence="7" id="KW-0479">Metal-binding</keyword>
<dbReference type="GO" id="GO:0005737">
    <property type="term" value="C:cytoplasm"/>
    <property type="evidence" value="ECO:0007669"/>
    <property type="project" value="UniProtKB-ARBA"/>
</dbReference>
<dbReference type="EMBL" id="CP002038">
    <property type="protein sequence ID" value="ADM97255.1"/>
    <property type="molecule type" value="Genomic_DNA"/>
</dbReference>
<dbReference type="SUPFAM" id="SSF63411">
    <property type="entry name" value="LuxS/MPP-like metallohydrolase"/>
    <property type="match status" value="4"/>
</dbReference>